<dbReference type="PROSITE" id="PS50822">
    <property type="entry name" value="PIWI"/>
    <property type="match status" value="1"/>
</dbReference>
<dbReference type="SMART" id="SM01163">
    <property type="entry name" value="DUF1785"/>
    <property type="match status" value="1"/>
</dbReference>
<evidence type="ECO:0000256" key="2">
    <source>
        <dbReference type="SAM" id="MobiDB-lite"/>
    </source>
</evidence>
<dbReference type="Pfam" id="PF16486">
    <property type="entry name" value="ArgoN"/>
    <property type="match status" value="1"/>
</dbReference>
<feature type="non-terminal residue" evidence="5">
    <location>
        <position position="1"/>
    </location>
</feature>
<feature type="region of interest" description="Disordered" evidence="2">
    <location>
        <begin position="1"/>
        <end position="85"/>
    </location>
</feature>
<dbReference type="PANTHER" id="PTHR22891">
    <property type="entry name" value="EUKARYOTIC TRANSLATION INITIATION FACTOR 2C"/>
    <property type="match status" value="1"/>
</dbReference>
<dbReference type="AlphaFoldDB" id="A0A1E1XEI0"/>
<dbReference type="InterPro" id="IPR014811">
    <property type="entry name" value="ArgoL1"/>
</dbReference>
<protein>
    <submittedName>
        <fullName evidence="5">Putative translation initiation factor 2c eif-2c</fullName>
    </submittedName>
</protein>
<dbReference type="GO" id="GO:0003743">
    <property type="term" value="F:translation initiation factor activity"/>
    <property type="evidence" value="ECO:0007669"/>
    <property type="project" value="UniProtKB-KW"/>
</dbReference>
<keyword evidence="5" id="KW-0648">Protein biosynthesis</keyword>
<dbReference type="Gene3D" id="3.40.50.2300">
    <property type="match status" value="1"/>
</dbReference>
<dbReference type="SUPFAM" id="SSF101690">
    <property type="entry name" value="PAZ domain"/>
    <property type="match status" value="1"/>
</dbReference>
<dbReference type="EMBL" id="GFAC01001548">
    <property type="protein sequence ID" value="JAT97640.1"/>
    <property type="molecule type" value="mRNA"/>
</dbReference>
<dbReference type="PROSITE" id="PS50821">
    <property type="entry name" value="PAZ"/>
    <property type="match status" value="1"/>
</dbReference>
<feature type="domain" description="Piwi" evidence="4">
    <location>
        <begin position="552"/>
        <end position="774"/>
    </location>
</feature>
<dbReference type="Gene3D" id="3.30.420.10">
    <property type="entry name" value="Ribonuclease H-like superfamily/Ribonuclease H"/>
    <property type="match status" value="1"/>
</dbReference>
<dbReference type="Gene3D" id="2.170.260.10">
    <property type="entry name" value="paz domain"/>
    <property type="match status" value="1"/>
</dbReference>
<dbReference type="SMART" id="SM00949">
    <property type="entry name" value="PAZ"/>
    <property type="match status" value="1"/>
</dbReference>
<dbReference type="InterPro" id="IPR003100">
    <property type="entry name" value="PAZ_dom"/>
</dbReference>
<reference evidence="5" key="1">
    <citation type="journal article" date="2017" name="Front. Cell. Infect. Microbiol.">
        <title>The Distinct Transcriptional Response of the Midgut of Amblyomma sculptum and Amblyomma aureolatum Ticks to Rickettsia rickettsii Correlates to Their Differences in Susceptibility to Infection.</title>
        <authorList>
            <person name="Martins L.A."/>
            <person name="Galletti M.F.B.M."/>
            <person name="Ribeiro J.M."/>
            <person name="Fujita A."/>
            <person name="Costa F.B."/>
            <person name="Labruna M.B."/>
            <person name="Daffre S."/>
            <person name="Fogaca A.C."/>
        </authorList>
    </citation>
    <scope>NUCLEOTIDE SEQUENCE</scope>
</reference>
<evidence type="ECO:0000259" key="4">
    <source>
        <dbReference type="PROSITE" id="PS50822"/>
    </source>
</evidence>
<dbReference type="Pfam" id="PF02170">
    <property type="entry name" value="PAZ"/>
    <property type="match status" value="1"/>
</dbReference>
<dbReference type="InterPro" id="IPR012337">
    <property type="entry name" value="RNaseH-like_sf"/>
</dbReference>
<dbReference type="InterPro" id="IPR036397">
    <property type="entry name" value="RNaseH_sf"/>
</dbReference>
<keyword evidence="5" id="KW-0396">Initiation factor</keyword>
<proteinExistence type="evidence at transcript level"/>
<evidence type="ECO:0000259" key="3">
    <source>
        <dbReference type="PROSITE" id="PS50821"/>
    </source>
</evidence>
<feature type="domain" description="PAZ" evidence="3">
    <location>
        <begin position="299"/>
        <end position="407"/>
    </location>
</feature>
<accession>A0A1E1XEI0</accession>
<dbReference type="InterPro" id="IPR032474">
    <property type="entry name" value="Argonaute_N"/>
</dbReference>
<dbReference type="GO" id="GO:0034587">
    <property type="term" value="P:piRNA processing"/>
    <property type="evidence" value="ECO:0007669"/>
    <property type="project" value="UniProtKB-ARBA"/>
</dbReference>
<dbReference type="InterPro" id="IPR003165">
    <property type="entry name" value="Piwi"/>
</dbReference>
<dbReference type="SUPFAM" id="SSF53098">
    <property type="entry name" value="Ribonuclease H-like"/>
    <property type="match status" value="1"/>
</dbReference>
<dbReference type="SMART" id="SM00950">
    <property type="entry name" value="Piwi"/>
    <property type="match status" value="1"/>
</dbReference>
<dbReference type="Pfam" id="PF02171">
    <property type="entry name" value="Piwi"/>
    <property type="match status" value="1"/>
</dbReference>
<organism evidence="5">
    <name type="scientific">Amblyomma aureolatum</name>
    <dbReference type="NCBI Taxonomy" id="187763"/>
    <lineage>
        <taxon>Eukaryota</taxon>
        <taxon>Metazoa</taxon>
        <taxon>Ecdysozoa</taxon>
        <taxon>Arthropoda</taxon>
        <taxon>Chelicerata</taxon>
        <taxon>Arachnida</taxon>
        <taxon>Acari</taxon>
        <taxon>Parasitiformes</taxon>
        <taxon>Ixodida</taxon>
        <taxon>Ixodoidea</taxon>
        <taxon>Ixodidae</taxon>
        <taxon>Amblyomminae</taxon>
        <taxon>Amblyomma</taxon>
    </lineage>
</organism>
<feature type="compositionally biased region" description="Polar residues" evidence="2">
    <location>
        <begin position="61"/>
        <end position="76"/>
    </location>
</feature>
<evidence type="ECO:0000313" key="5">
    <source>
        <dbReference type="EMBL" id="JAT97640.1"/>
    </source>
</evidence>
<name>A0A1E1XEI0_9ACAR</name>
<feature type="non-terminal residue" evidence="5">
    <location>
        <position position="774"/>
    </location>
</feature>
<dbReference type="CDD" id="cd02846">
    <property type="entry name" value="PAZ_argonaute_like"/>
    <property type="match status" value="1"/>
</dbReference>
<sequence length="774" mass="85516">RGPAQPVQHHGRGRATSAPRSLNVSAPPVNLPRSYSSVCRPADSSRQESSSLADSRKSTENKGNTSSTDVVCSSRPTDAPGVATGFPLRPGKGTVGTCAVIQANFFRVTLVRDLVIYHYDVNIKKEDAGASASGGIEPPPPRPLSKGCKYRVFDKFCELHPGVNFVFDGEKNAYTTQAVSSETAVVSLDRPRRPGEAETVSDAFSVSIQNVNDLGDINHQAMVQALDIAIRHVCSETRSPVGRLLFKHATRDLEGLPGLVIGDGLFTSVRMCEAGTFINADVTRGVFYKPIHLHILVKNLVQMLLKDKRATVNLNRPFLAGHVNALNTMLRGVSILVHHLGHPRKYVIREVTNRSAMQTQFERGTVSTTVASYFRERYGIPLQYPHLSCIDVGNERYLPMELCMVSNLQKGDNSVKALNKLEKVKTLTLLAPTDRFDEAKKAVKEVADQNLQSFFTDVSVSPVEFNARVLDPFVTAADLQPQTSVNHWIILDARTDRTQPVQIETLASALVGQGTQLNVRMRERFDYHDNCGWENPLRKLQTLKTTFPKLQIVFIILNKNSNLYSSIKYYAETKVGLITQCLAIETISRPFPGSALLNVMRKVKAKMGGADKVMPAMVDDFGLDGVMVIGADVSHHGPQEHEKPSVAAIVASTDKRISRYVATFRVQAQDPTSTKRVEIIEDMKNVAKDLLRAYKRANRGNEPEKIVFYRDGVSEGQFSQVLQLELSALRAACTEELIITPSITLLTVQKRHRTRFMTAKKDAAKKDAAKKDAT</sequence>
<evidence type="ECO:0000256" key="1">
    <source>
        <dbReference type="RuleBase" id="RU361178"/>
    </source>
</evidence>
<dbReference type="InterPro" id="IPR036085">
    <property type="entry name" value="PAZ_dom_sf"/>
</dbReference>
<dbReference type="GO" id="GO:0003723">
    <property type="term" value="F:RNA binding"/>
    <property type="evidence" value="ECO:0007669"/>
    <property type="project" value="InterPro"/>
</dbReference>
<comment type="similarity">
    <text evidence="1">Belongs to the argonaute family.</text>
</comment>